<dbReference type="InterPro" id="IPR002545">
    <property type="entry name" value="CheW-lke_dom"/>
</dbReference>
<comment type="caution">
    <text evidence="2">The sequence shown here is derived from an EMBL/GenBank/DDBJ whole genome shotgun (WGS) entry which is preliminary data.</text>
</comment>
<name>A0ABT3JBB0_9SPHN</name>
<keyword evidence="3" id="KW-1185">Reference proteome</keyword>
<dbReference type="SMART" id="SM00260">
    <property type="entry name" value="CheW"/>
    <property type="match status" value="3"/>
</dbReference>
<dbReference type="PANTHER" id="PTHR22617">
    <property type="entry name" value="CHEMOTAXIS SENSOR HISTIDINE KINASE-RELATED"/>
    <property type="match status" value="1"/>
</dbReference>
<dbReference type="PANTHER" id="PTHR22617:SF23">
    <property type="entry name" value="CHEMOTAXIS PROTEIN CHEW"/>
    <property type="match status" value="1"/>
</dbReference>
<organism evidence="2 3">
    <name type="scientific">Sphingomonas arvum</name>
    <dbReference type="NCBI Taxonomy" id="2992113"/>
    <lineage>
        <taxon>Bacteria</taxon>
        <taxon>Pseudomonadati</taxon>
        <taxon>Pseudomonadota</taxon>
        <taxon>Alphaproteobacteria</taxon>
        <taxon>Sphingomonadales</taxon>
        <taxon>Sphingomonadaceae</taxon>
        <taxon>Sphingomonas</taxon>
    </lineage>
</organism>
<proteinExistence type="predicted"/>
<protein>
    <submittedName>
        <fullName evidence="2">Chemotaxis protein CheW</fullName>
    </submittedName>
</protein>
<evidence type="ECO:0000313" key="3">
    <source>
        <dbReference type="Proteomes" id="UP001526246"/>
    </source>
</evidence>
<feature type="domain" description="CheW-like" evidence="1">
    <location>
        <begin position="151"/>
        <end position="294"/>
    </location>
</feature>
<feature type="domain" description="CheW-like" evidence="1">
    <location>
        <begin position="316"/>
        <end position="456"/>
    </location>
</feature>
<dbReference type="Gene3D" id="2.40.50.180">
    <property type="entry name" value="CheA-289, Domain 4"/>
    <property type="match status" value="3"/>
</dbReference>
<sequence>MEGDERSGSALTFDVGTERLAIAADRVTEVLRQPRLVRPPLAPSALAGVVGLRGRVIPVVALSQLLAQDGTARSSEQRVIVVEHDGPVGLLVDRVSAMVPQGRIGSPEQPGRMVDLPALLESGFGQLSSVGRAEATVHKAAPALPAILEAEEKLLTFDVGGQEFGLPLTSVAEVVTLPPDVAELPRTDGAMRGVMALRGRLLPLVNLAVLLGLESHAAGEQRAIVAELGGTEVGLVVEHVRGIVRVPAAAIDPVPLVLTRGNQEAQVQSVCRLEGGQRLISVLSTDHLLRDGLAERLREAAMAQGTQEEEAEVAGTEQLLVFTLGENSYGLPLASVEEVARVPERLSRLPKAPPFIDGVMDLRGRVIPVIDQARRFDLAESPSSRRRVVVVRIGEDSAGFVVDAVSGIVRLADSDLQDSPGLVAQDSAAIHRIGMVEGGGMIFLIDPHELLDKAERDMVTAMREDRSAPA</sequence>
<dbReference type="SUPFAM" id="SSF50341">
    <property type="entry name" value="CheW-like"/>
    <property type="match status" value="3"/>
</dbReference>
<dbReference type="InterPro" id="IPR036061">
    <property type="entry name" value="CheW-like_dom_sf"/>
</dbReference>
<gene>
    <name evidence="2" type="ORF">OMW55_00715</name>
</gene>
<dbReference type="EMBL" id="JAPDOB010000001">
    <property type="protein sequence ID" value="MCW3796332.1"/>
    <property type="molecule type" value="Genomic_DNA"/>
</dbReference>
<reference evidence="2 3" key="1">
    <citation type="submission" date="2022-10" db="EMBL/GenBank/DDBJ databases">
        <title>Sphingomonas sp.</title>
        <authorList>
            <person name="Jin C."/>
        </authorList>
    </citation>
    <scope>NUCLEOTIDE SEQUENCE [LARGE SCALE GENOMIC DNA]</scope>
    <source>
        <strain evidence="2 3">BN140010</strain>
    </source>
</reference>
<dbReference type="PROSITE" id="PS50851">
    <property type="entry name" value="CHEW"/>
    <property type="match status" value="3"/>
</dbReference>
<accession>A0ABT3JBB0</accession>
<evidence type="ECO:0000259" key="1">
    <source>
        <dbReference type="PROSITE" id="PS50851"/>
    </source>
</evidence>
<dbReference type="RefSeq" id="WP_264880090.1">
    <property type="nucleotide sequence ID" value="NZ_JAPDOB010000001.1"/>
</dbReference>
<feature type="domain" description="CheW-like" evidence="1">
    <location>
        <begin position="7"/>
        <end position="142"/>
    </location>
</feature>
<dbReference type="Proteomes" id="UP001526246">
    <property type="component" value="Unassembled WGS sequence"/>
</dbReference>
<dbReference type="Gene3D" id="2.30.30.40">
    <property type="entry name" value="SH3 Domains"/>
    <property type="match status" value="2"/>
</dbReference>
<evidence type="ECO:0000313" key="2">
    <source>
        <dbReference type="EMBL" id="MCW3796332.1"/>
    </source>
</evidence>
<dbReference type="InterPro" id="IPR039315">
    <property type="entry name" value="CheW"/>
</dbReference>
<dbReference type="Pfam" id="PF01584">
    <property type="entry name" value="CheW"/>
    <property type="match status" value="3"/>
</dbReference>